<dbReference type="OrthoDB" id="47785at2759"/>
<dbReference type="GO" id="GO:0005634">
    <property type="term" value="C:nucleus"/>
    <property type="evidence" value="ECO:0007669"/>
    <property type="project" value="InterPro"/>
</dbReference>
<evidence type="ECO:0000313" key="6">
    <source>
        <dbReference type="Proteomes" id="UP000177622"/>
    </source>
</evidence>
<feature type="compositionally biased region" description="Basic and acidic residues" evidence="4">
    <location>
        <begin position="623"/>
        <end position="638"/>
    </location>
</feature>
<dbReference type="GO" id="GO:0003690">
    <property type="term" value="F:double-stranded DNA binding"/>
    <property type="evidence" value="ECO:0007669"/>
    <property type="project" value="TreeGrafter"/>
</dbReference>
<dbReference type="RefSeq" id="XP_022486684.1">
    <property type="nucleotide sequence ID" value="XM_022633615.1"/>
</dbReference>
<dbReference type="InterPro" id="IPR010347">
    <property type="entry name" value="Tdp1"/>
</dbReference>
<feature type="active site" description="Nucleophile" evidence="1">
    <location>
        <position position="311"/>
    </location>
</feature>
<feature type="region of interest" description="Disordered" evidence="4">
    <location>
        <begin position="1"/>
        <end position="101"/>
    </location>
</feature>
<dbReference type="InterPro" id="IPR003903">
    <property type="entry name" value="UIM_dom"/>
</dbReference>
<dbReference type="SMART" id="SM00726">
    <property type="entry name" value="UIM"/>
    <property type="match status" value="2"/>
</dbReference>
<reference evidence="5 6" key="1">
    <citation type="journal article" date="2016" name="Sci. Rep.">
        <title>Penicillium arizonense, a new, genome sequenced fungal species, reveals a high chemical diversity in secreted metabolites.</title>
        <authorList>
            <person name="Grijseels S."/>
            <person name="Nielsen J.C."/>
            <person name="Randelovic M."/>
            <person name="Nielsen J."/>
            <person name="Nielsen K.F."/>
            <person name="Workman M."/>
            <person name="Frisvad J.C."/>
        </authorList>
    </citation>
    <scope>NUCLEOTIDE SEQUENCE [LARGE SCALE GENOMIC DNA]</scope>
    <source>
        <strain evidence="5 6">CBS 141311</strain>
    </source>
</reference>
<dbReference type="GO" id="GO:0017005">
    <property type="term" value="F:3'-tyrosyl-DNA phosphodiesterase activity"/>
    <property type="evidence" value="ECO:0007669"/>
    <property type="project" value="TreeGrafter"/>
</dbReference>
<accession>A0A1F5LE79</accession>
<dbReference type="GeneID" id="34578349"/>
<dbReference type="PANTHER" id="PTHR12415">
    <property type="entry name" value="TYROSYL-DNA PHOSPHODIESTERASE 1"/>
    <property type="match status" value="1"/>
</dbReference>
<evidence type="ECO:0000256" key="1">
    <source>
        <dbReference type="PIRSR" id="PIRSR610347-1"/>
    </source>
</evidence>
<dbReference type="STRING" id="1835702.A0A1F5LE79"/>
<dbReference type="Proteomes" id="UP000177622">
    <property type="component" value="Unassembled WGS sequence"/>
</dbReference>
<feature type="compositionally biased region" description="Basic and acidic residues" evidence="4">
    <location>
        <begin position="1"/>
        <end position="29"/>
    </location>
</feature>
<dbReference type="CDD" id="cd09122">
    <property type="entry name" value="PLDc_Tdp1_1"/>
    <property type="match status" value="1"/>
</dbReference>
<dbReference type="EMBL" id="LXJU01000014">
    <property type="protein sequence ID" value="OGE51239.1"/>
    <property type="molecule type" value="Genomic_DNA"/>
</dbReference>
<feature type="compositionally biased region" description="Basic and acidic residues" evidence="4">
    <location>
        <begin position="88"/>
        <end position="99"/>
    </location>
</feature>
<dbReference type="GO" id="GO:0006281">
    <property type="term" value="P:DNA repair"/>
    <property type="evidence" value="ECO:0007669"/>
    <property type="project" value="InterPro"/>
</dbReference>
<gene>
    <name evidence="5" type="ORF">PENARI_c014G10546</name>
</gene>
<feature type="binding site" evidence="2">
    <location>
        <position position="313"/>
    </location>
    <ligand>
        <name>substrate</name>
    </ligand>
</feature>
<organism evidence="5 6">
    <name type="scientific">Penicillium arizonense</name>
    <dbReference type="NCBI Taxonomy" id="1835702"/>
    <lineage>
        <taxon>Eukaryota</taxon>
        <taxon>Fungi</taxon>
        <taxon>Dikarya</taxon>
        <taxon>Ascomycota</taxon>
        <taxon>Pezizomycotina</taxon>
        <taxon>Eurotiomycetes</taxon>
        <taxon>Eurotiomycetidae</taxon>
        <taxon>Eurotiales</taxon>
        <taxon>Aspergillaceae</taxon>
        <taxon>Penicillium</taxon>
    </lineage>
</organism>
<feature type="site" description="Interaction with DNA" evidence="3">
    <location>
        <position position="583"/>
    </location>
</feature>
<sequence>MHETDDYEMRAAIEASRREMEPGQHDKSSKASHPTFVDLTADSDNDSDIQEVFPKSKSVVSSEAEDDHGDEELQRALAMSLEINNTNNKDKVPEDKKPDMTSIATQASSVPVGLSGLDRKQMEQERLARLAKRKAVDDAASPEIQPHRKIPKVAPPSTESPSVRQPVISQQHLVPSPIPRADAVPKQRTYVCPQTAANAPGLDIQPTARPMIQWPLGAVKKTALDGFPRQGNDITIEEVIQRSELELAIFSSFLWDMEWLFTKLDIQRTRFMLVMQANDQSLRDQYISETADIKNVRLCFPPMDSQVFCMHSKLMLFFHTTYLRIAVPTANLTSFDWGRESLMENTVFLIDLPKIGISTQKSQTPFYEELVYFLEATTLHRNVIEKLEEYDFSETVRYAFVHTIGGVNTGESWRRTGYCGLGRALKTLGLNSHSPVNIDYVTSSMGSLNTGFLRSIYLACKGEDGVLDYTLRTKPTKSGAEAHKKLVNETNKECLERFRIYFPSDQTVRASHQNPDNTAGTICFNPKWWMKEDFPRRALRDCESLRGSLMHNKLAYVHRSKPIPLPDNNECRGWAYVGSANLSESAWGRLTKEPKTNQYKMNCRNWECGVIVPVINKSTDPNDNQKAKEKGKGKDKAPEISFENDDAPAPLPVELFQDTIPVPMKIPAAELNQNRKPFIYGA</sequence>
<dbReference type="SUPFAM" id="SSF56024">
    <property type="entry name" value="Phospholipase D/nuclease"/>
    <property type="match status" value="2"/>
</dbReference>
<name>A0A1F5LE79_PENAI</name>
<keyword evidence="6" id="KW-1185">Reference proteome</keyword>
<evidence type="ECO:0000313" key="5">
    <source>
        <dbReference type="EMBL" id="OGE51239.1"/>
    </source>
</evidence>
<evidence type="ECO:0000256" key="3">
    <source>
        <dbReference type="PIRSR" id="PIRSR610347-3"/>
    </source>
</evidence>
<feature type="region of interest" description="Disordered" evidence="4">
    <location>
        <begin position="133"/>
        <end position="163"/>
    </location>
</feature>
<comment type="caution">
    <text evidence="5">The sequence shown here is derived from an EMBL/GenBank/DDBJ whole genome shotgun (WGS) entry which is preliminary data.</text>
</comment>
<evidence type="ECO:0000256" key="2">
    <source>
        <dbReference type="PIRSR" id="PIRSR610347-2"/>
    </source>
</evidence>
<evidence type="ECO:0000256" key="4">
    <source>
        <dbReference type="SAM" id="MobiDB-lite"/>
    </source>
</evidence>
<dbReference type="AlphaFoldDB" id="A0A1F5LE79"/>
<dbReference type="PANTHER" id="PTHR12415:SF4">
    <property type="entry name" value="TYROSYL-DNA PHOSPHODIESTERASE DOMAIN-CONTAINING PROTEIN"/>
    <property type="match status" value="1"/>
</dbReference>
<dbReference type="Gene3D" id="3.30.870.10">
    <property type="entry name" value="Endonuclease Chain A"/>
    <property type="match status" value="2"/>
</dbReference>
<dbReference type="Pfam" id="PF06087">
    <property type="entry name" value="Tyr-DNA_phospho"/>
    <property type="match status" value="1"/>
</dbReference>
<proteinExistence type="predicted"/>
<protein>
    <recommendedName>
        <fullName evidence="7">PLD phosphodiesterase domain-containing protein</fullName>
    </recommendedName>
</protein>
<dbReference type="GO" id="GO:0003697">
    <property type="term" value="F:single-stranded DNA binding"/>
    <property type="evidence" value="ECO:0007669"/>
    <property type="project" value="TreeGrafter"/>
</dbReference>
<evidence type="ECO:0008006" key="7">
    <source>
        <dbReference type="Google" id="ProtNLM"/>
    </source>
</evidence>
<feature type="region of interest" description="Disordered" evidence="4">
    <location>
        <begin position="617"/>
        <end position="650"/>
    </location>
</feature>